<evidence type="ECO:0000256" key="3">
    <source>
        <dbReference type="ARBA" id="ARBA00022679"/>
    </source>
</evidence>
<evidence type="ECO:0000256" key="1">
    <source>
        <dbReference type="ARBA" id="ARBA00006594"/>
    </source>
</evidence>
<dbReference type="Gene3D" id="3.40.50.150">
    <property type="entry name" value="Vaccinia Virus protein VP39"/>
    <property type="match status" value="1"/>
</dbReference>
<dbReference type="InterPro" id="IPR002941">
    <property type="entry name" value="DNA_methylase_N4/N6"/>
</dbReference>
<dbReference type="Pfam" id="PF01555">
    <property type="entry name" value="N6_N4_Mtase"/>
    <property type="match status" value="2"/>
</dbReference>
<gene>
    <name evidence="5" type="ORF">GCM10025789_31030</name>
</gene>
<evidence type="ECO:0000259" key="4">
    <source>
        <dbReference type="Pfam" id="PF01555"/>
    </source>
</evidence>
<dbReference type="PRINTS" id="PR00508">
    <property type="entry name" value="S21N4MTFRASE"/>
</dbReference>
<keyword evidence="6" id="KW-1185">Reference proteome</keyword>
<dbReference type="Proteomes" id="UP001501521">
    <property type="component" value="Unassembled WGS sequence"/>
</dbReference>
<dbReference type="InterPro" id="IPR002052">
    <property type="entry name" value="DNA_methylase_N6_adenine_CS"/>
</dbReference>
<dbReference type="PROSITE" id="PS00092">
    <property type="entry name" value="N6_MTASE"/>
    <property type="match status" value="1"/>
</dbReference>
<comment type="similarity">
    <text evidence="1">Belongs to the N(4)/N(6)-methyltransferase family.</text>
</comment>
<feature type="domain" description="DNA methylase N-4/N-6" evidence="4">
    <location>
        <begin position="435"/>
        <end position="515"/>
    </location>
</feature>
<proteinExistence type="inferred from homology"/>
<reference evidence="6" key="1">
    <citation type="journal article" date="2019" name="Int. J. Syst. Evol. Microbiol.">
        <title>The Global Catalogue of Microorganisms (GCM) 10K type strain sequencing project: providing services to taxonomists for standard genome sequencing and annotation.</title>
        <authorList>
            <consortium name="The Broad Institute Genomics Platform"/>
            <consortium name="The Broad Institute Genome Sequencing Center for Infectious Disease"/>
            <person name="Wu L."/>
            <person name="Ma J."/>
        </authorList>
    </citation>
    <scope>NUCLEOTIDE SEQUENCE [LARGE SCALE GENOMIC DNA]</scope>
    <source>
        <strain evidence="6">JCM 19125</strain>
    </source>
</reference>
<feature type="domain" description="DNA methylase N-4/N-6" evidence="4">
    <location>
        <begin position="164"/>
        <end position="279"/>
    </location>
</feature>
<dbReference type="EMBL" id="BAABLV010000066">
    <property type="protein sequence ID" value="GAA4909632.1"/>
    <property type="molecule type" value="Genomic_DNA"/>
</dbReference>
<evidence type="ECO:0000256" key="2">
    <source>
        <dbReference type="ARBA" id="ARBA00022603"/>
    </source>
</evidence>
<name>A0ABP9FMS3_9ACTN</name>
<sequence>MVLMSTLSQLLRQVSELNPSLGSDLAKHVNALKRDVPFGLHFERHRPESVRLFGQPVLVGDKVHLLPPRGKSTVTANPVLWHVVSIAGDTAKLIRDRAHGEPVEQTAKVEDLVVVAEFRDDIYPGLVQTGEVVNGPDNAPFHTVINGENYHVLKALTYTHAGKVDAIYIDPPYNTRDKDWKYNNDYVDKEDAYRHSKWLAMMERRLGVARQLLNPDDSVLIVTIDEKEYLRLGMLLDQMFPEARIQMVSVVINGQGSARKNAMSRVDEYIYFAYFGAARPVPAPIETLLSDDNQSQVGAERIWFPLIRGGKSGVRSKSNESFFPVYINRETGAIDSVGHPIPADRHPSETDPVPTGCDAVWPMSKAGSEGRWQMARPEFLSRLSEGYIRVGRQGKDGRWPITYIRTGTIQRIKTGEIVVEGKDPRGALILSNDKDNPRGRTPKTVWYLKSHNAGTYGTDLLNEFLPGRDFPFPKSLYAVEDTLRFFVKGKPDAVVLDFFSGSGTTAHAVMRLNKQDGGRRQCISVTNNEVGDVEASLVKQNLRPGDPDWEKFGICDYITKPRITAAITGRTPDGAPIKGDYKFTGEFPMSDGFEANARFFTLTYEREDVVDQNLAFGRIAPLLWMRAGSVGRIITDIPNKGWEVADSYAILFDIDQENAFVKAVESAEGVRAIYVVTSDQYNFQQVAKRFPSGFDKVMLYRSYLTNFRISNSE</sequence>
<evidence type="ECO:0000313" key="5">
    <source>
        <dbReference type="EMBL" id="GAA4909632.1"/>
    </source>
</evidence>
<dbReference type="InterPro" id="IPR029063">
    <property type="entry name" value="SAM-dependent_MTases_sf"/>
</dbReference>
<comment type="caution">
    <text evidence="5">The sequence shown here is derived from an EMBL/GenBank/DDBJ whole genome shotgun (WGS) entry which is preliminary data.</text>
</comment>
<dbReference type="InterPro" id="IPR001091">
    <property type="entry name" value="RM_Methyltransferase"/>
</dbReference>
<organism evidence="5 6">
    <name type="scientific">Tessaracoccus lubricantis</name>
    <dbReference type="NCBI Taxonomy" id="545543"/>
    <lineage>
        <taxon>Bacteria</taxon>
        <taxon>Bacillati</taxon>
        <taxon>Actinomycetota</taxon>
        <taxon>Actinomycetes</taxon>
        <taxon>Propionibacteriales</taxon>
        <taxon>Propionibacteriaceae</taxon>
        <taxon>Tessaracoccus</taxon>
    </lineage>
</organism>
<accession>A0ABP9FMS3</accession>
<dbReference type="SUPFAM" id="SSF53335">
    <property type="entry name" value="S-adenosyl-L-methionine-dependent methyltransferases"/>
    <property type="match status" value="1"/>
</dbReference>
<keyword evidence="3" id="KW-0808">Transferase</keyword>
<evidence type="ECO:0000313" key="6">
    <source>
        <dbReference type="Proteomes" id="UP001501521"/>
    </source>
</evidence>
<keyword evidence="2" id="KW-0489">Methyltransferase</keyword>
<protein>
    <recommendedName>
        <fullName evidence="4">DNA methylase N-4/N-6 domain-containing protein</fullName>
    </recommendedName>
</protein>